<feature type="compositionally biased region" description="Polar residues" evidence="3">
    <location>
        <begin position="1"/>
        <end position="14"/>
    </location>
</feature>
<dbReference type="AlphaFoldDB" id="A0A7E4V589"/>
<dbReference type="Pfam" id="PF12796">
    <property type="entry name" value="Ank_2"/>
    <property type="match status" value="1"/>
</dbReference>
<dbReference type="WBParaSite" id="Pan_g1679.t1">
    <property type="protein sequence ID" value="Pan_g1679.t1"/>
    <property type="gene ID" value="Pan_g1679"/>
</dbReference>
<reference evidence="4" key="1">
    <citation type="journal article" date="2013" name="Genetics">
        <title>The draft genome and transcriptome of Panagrellus redivivus are shaped by the harsh demands of a free-living lifestyle.</title>
        <authorList>
            <person name="Srinivasan J."/>
            <person name="Dillman A.R."/>
            <person name="Macchietto M.G."/>
            <person name="Heikkinen L."/>
            <person name="Lakso M."/>
            <person name="Fracchia K.M."/>
            <person name="Antoshechkin I."/>
            <person name="Mortazavi A."/>
            <person name="Wong G."/>
            <person name="Sternberg P.W."/>
        </authorList>
    </citation>
    <scope>NUCLEOTIDE SEQUENCE [LARGE SCALE GENOMIC DNA]</scope>
    <source>
        <strain evidence="4">MT8872</strain>
    </source>
</reference>
<dbReference type="SUPFAM" id="SSF48403">
    <property type="entry name" value="Ankyrin repeat"/>
    <property type="match status" value="1"/>
</dbReference>
<dbReference type="InterPro" id="IPR002110">
    <property type="entry name" value="Ankyrin_rpt"/>
</dbReference>
<dbReference type="Proteomes" id="UP000492821">
    <property type="component" value="Unassembled WGS sequence"/>
</dbReference>
<sequence length="141" mass="14982">MSTLSGTPATSNAASRPLSMKPSTGGNARALRLLIRFGADLRIKDHCGRTPLALAIEISKLELAEMLVRNSANGNHNIRDSFGHSPAALARKKGYNELASSILRLSTRAPSPIESSSMNSSLISTPEASFIDCFCVAKNVI</sequence>
<evidence type="ECO:0000313" key="5">
    <source>
        <dbReference type="WBParaSite" id="Pan_g1679.t1"/>
    </source>
</evidence>
<keyword evidence="2" id="KW-0040">ANK repeat</keyword>
<reference evidence="5" key="2">
    <citation type="submission" date="2020-10" db="UniProtKB">
        <authorList>
            <consortium name="WormBaseParasite"/>
        </authorList>
    </citation>
    <scope>IDENTIFICATION</scope>
</reference>
<dbReference type="PANTHER" id="PTHR24201:SF15">
    <property type="entry name" value="ANKYRIN REPEAT DOMAIN-CONTAINING PROTEIN 66"/>
    <property type="match status" value="1"/>
</dbReference>
<protein>
    <submittedName>
        <fullName evidence="5">ANK_REP_REGION domain-containing protein</fullName>
    </submittedName>
</protein>
<name>A0A7E4V589_PANRE</name>
<evidence type="ECO:0000313" key="4">
    <source>
        <dbReference type="Proteomes" id="UP000492821"/>
    </source>
</evidence>
<dbReference type="InterPro" id="IPR036770">
    <property type="entry name" value="Ankyrin_rpt-contain_sf"/>
</dbReference>
<keyword evidence="4" id="KW-1185">Reference proteome</keyword>
<evidence type="ECO:0000256" key="3">
    <source>
        <dbReference type="SAM" id="MobiDB-lite"/>
    </source>
</evidence>
<dbReference type="InterPro" id="IPR050776">
    <property type="entry name" value="Ank_Repeat/CDKN_Inhibitor"/>
</dbReference>
<organism evidence="4 5">
    <name type="scientific">Panagrellus redivivus</name>
    <name type="common">Microworm</name>
    <dbReference type="NCBI Taxonomy" id="6233"/>
    <lineage>
        <taxon>Eukaryota</taxon>
        <taxon>Metazoa</taxon>
        <taxon>Ecdysozoa</taxon>
        <taxon>Nematoda</taxon>
        <taxon>Chromadorea</taxon>
        <taxon>Rhabditida</taxon>
        <taxon>Tylenchina</taxon>
        <taxon>Panagrolaimomorpha</taxon>
        <taxon>Panagrolaimoidea</taxon>
        <taxon>Panagrolaimidae</taxon>
        <taxon>Panagrellus</taxon>
    </lineage>
</organism>
<proteinExistence type="predicted"/>
<dbReference type="PANTHER" id="PTHR24201">
    <property type="entry name" value="ANK_REP_REGION DOMAIN-CONTAINING PROTEIN"/>
    <property type="match status" value="1"/>
</dbReference>
<feature type="region of interest" description="Disordered" evidence="3">
    <location>
        <begin position="1"/>
        <end position="24"/>
    </location>
</feature>
<accession>A0A7E4V589</accession>
<evidence type="ECO:0000256" key="2">
    <source>
        <dbReference type="ARBA" id="ARBA00023043"/>
    </source>
</evidence>
<evidence type="ECO:0000256" key="1">
    <source>
        <dbReference type="ARBA" id="ARBA00022737"/>
    </source>
</evidence>
<dbReference type="Gene3D" id="1.25.40.20">
    <property type="entry name" value="Ankyrin repeat-containing domain"/>
    <property type="match status" value="1"/>
</dbReference>
<keyword evidence="1" id="KW-0677">Repeat</keyword>